<dbReference type="AlphaFoldDB" id="A0A8H7AHE4"/>
<protein>
    <submittedName>
        <fullName evidence="1">Uncharacterized protein</fullName>
    </submittedName>
</protein>
<gene>
    <name evidence="1" type="ORF">GJ744_001180</name>
</gene>
<dbReference type="EMBL" id="JAACFV010000116">
    <property type="protein sequence ID" value="KAF7505190.1"/>
    <property type="molecule type" value="Genomic_DNA"/>
</dbReference>
<dbReference type="Proteomes" id="UP000606974">
    <property type="component" value="Unassembled WGS sequence"/>
</dbReference>
<name>A0A8H7AHE4_9EURO</name>
<reference evidence="1" key="1">
    <citation type="submission" date="2020-02" db="EMBL/GenBank/DDBJ databases">
        <authorList>
            <person name="Palmer J.M."/>
        </authorList>
    </citation>
    <scope>NUCLEOTIDE SEQUENCE</scope>
    <source>
        <strain evidence="1">EPUS1.4</strain>
        <tissue evidence="1">Thallus</tissue>
    </source>
</reference>
<sequence length="95" mass="10477">MSMVQIKQFELLAPQPQIHPSVSSGHLSGQTLSRNLQHKDAAPPIYSAGIGDRVRVRIGKPSKPHFGFSFSFVSPGISQVIQKQGWKKYCTLTIC</sequence>
<keyword evidence="2" id="KW-1185">Reference proteome</keyword>
<accession>A0A8H7AHE4</accession>
<comment type="caution">
    <text evidence="1">The sequence shown here is derived from an EMBL/GenBank/DDBJ whole genome shotgun (WGS) entry which is preliminary data.</text>
</comment>
<evidence type="ECO:0000313" key="1">
    <source>
        <dbReference type="EMBL" id="KAF7505190.1"/>
    </source>
</evidence>
<organism evidence="1 2">
    <name type="scientific">Endocarpon pusillum</name>
    <dbReference type="NCBI Taxonomy" id="364733"/>
    <lineage>
        <taxon>Eukaryota</taxon>
        <taxon>Fungi</taxon>
        <taxon>Dikarya</taxon>
        <taxon>Ascomycota</taxon>
        <taxon>Pezizomycotina</taxon>
        <taxon>Eurotiomycetes</taxon>
        <taxon>Chaetothyriomycetidae</taxon>
        <taxon>Verrucariales</taxon>
        <taxon>Verrucariaceae</taxon>
        <taxon>Endocarpon</taxon>
    </lineage>
</organism>
<proteinExistence type="predicted"/>
<evidence type="ECO:0000313" key="2">
    <source>
        <dbReference type="Proteomes" id="UP000606974"/>
    </source>
</evidence>